<evidence type="ECO:0000313" key="5">
    <source>
        <dbReference type="Proteomes" id="UP000028545"/>
    </source>
</evidence>
<keyword evidence="5" id="KW-1185">Reference proteome</keyword>
<evidence type="ECO:0000256" key="2">
    <source>
        <dbReference type="SAM" id="Phobius"/>
    </source>
</evidence>
<dbReference type="OMA" id="YEVAPWE"/>
<proteinExistence type="predicted"/>
<feature type="transmembrane region" description="Helical" evidence="2">
    <location>
        <begin position="437"/>
        <end position="457"/>
    </location>
</feature>
<dbReference type="KEGG" id="sapo:SAPIO_CDS8292"/>
<dbReference type="OrthoDB" id="5429634at2759"/>
<feature type="transmembrane region" description="Helical" evidence="2">
    <location>
        <begin position="548"/>
        <end position="570"/>
    </location>
</feature>
<dbReference type="Pfam" id="PF20163">
    <property type="entry name" value="DUF6536"/>
    <property type="match status" value="1"/>
</dbReference>
<accession>A0A084FZA9</accession>
<dbReference type="Proteomes" id="UP000028545">
    <property type="component" value="Unassembled WGS sequence"/>
</dbReference>
<keyword evidence="2" id="KW-1133">Transmembrane helix</keyword>
<dbReference type="GeneID" id="27727364"/>
<comment type="caution">
    <text evidence="4">The sequence shown here is derived from an EMBL/GenBank/DDBJ whole genome shotgun (WGS) entry which is preliminary data.</text>
</comment>
<protein>
    <recommendedName>
        <fullName evidence="3">DUF6536 domain-containing protein</fullName>
    </recommendedName>
</protein>
<reference evidence="4 5" key="1">
    <citation type="journal article" date="2014" name="Genome Announc.">
        <title>Draft genome sequence of the pathogenic fungus Scedosporium apiospermum.</title>
        <authorList>
            <person name="Vandeputte P."/>
            <person name="Ghamrawi S."/>
            <person name="Rechenmann M."/>
            <person name="Iltis A."/>
            <person name="Giraud S."/>
            <person name="Fleury M."/>
            <person name="Thornton C."/>
            <person name="Delhaes L."/>
            <person name="Meyer W."/>
            <person name="Papon N."/>
            <person name="Bouchara J.P."/>
        </authorList>
    </citation>
    <scope>NUCLEOTIDE SEQUENCE [LARGE SCALE GENOMIC DNA]</scope>
    <source>
        <strain evidence="4 5">IHEM 14462</strain>
    </source>
</reference>
<dbReference type="EMBL" id="JOWA01000121">
    <property type="protein sequence ID" value="KEZ40421.1"/>
    <property type="molecule type" value="Genomic_DNA"/>
</dbReference>
<dbReference type="VEuPathDB" id="FungiDB:SAPIO_CDS8292"/>
<dbReference type="PANTHER" id="PTHR35395">
    <property type="entry name" value="DUF6536 DOMAIN-CONTAINING PROTEIN"/>
    <property type="match status" value="1"/>
</dbReference>
<feature type="transmembrane region" description="Helical" evidence="2">
    <location>
        <begin position="142"/>
        <end position="159"/>
    </location>
</feature>
<evidence type="ECO:0000313" key="4">
    <source>
        <dbReference type="EMBL" id="KEZ40421.1"/>
    </source>
</evidence>
<sequence>MGGQRMIPIAQYDEDEDERPRFGDRSWSRPVLIGAISSFLILFLNLIVTIWASTKPHGSDDADDGRHILFEGSCSKSRNISLGVHLVVNVLSSALLGTSNYAMQCLAAPTRDEVDRAHNSGRWMVIGAQSISNLFKIRKRRVIIWVLLGISSLPLHFLYNSVVFTSISAISYEHYVAEETFLDPDNVDYNEEILSIQSANNREWADRIRNIRSVVLSPEYENITAADCLNAYATTFQTSRSNVLVITDSNETYMRWGLSSISNLSSDRECPWSPFEWVCNMGRSCSGETCRSKLSSVRDNWHFEGNRAIYCLSKPEEERCRLNFHVTLAIPVLVANLTKAVLLMLIALFPHEGPLLVLGDAIASFLAFPDNRTRGMCSLTREKVTSYVLGIIAICVSLAMGMVKMSGPQSMSALWNLGLGSASESTMVGWTKEDTPGLAAVVLIANVPHVVFSLLYFSYNNLFTRMLGAKEWSEFGLVPKSLRVSSRPQGKQRSRYFLQLPYRFSIPLIVVCALIHWLMSQSIFVVAVESLHAPEETWELVTCGYSPIAIIFVLIGCLLLVFAILGVSFLRLPTTVPVVGNCSLAIAAACHSVTGEPQPNAPLGFLKWGVMMEATPLHAGHCGFSKEAVAHPRQGFVYV</sequence>
<dbReference type="AlphaFoldDB" id="A0A084FZA9"/>
<name>A0A084FZA9_PSEDA</name>
<gene>
    <name evidence="4" type="ORF">SAPIO_CDS8292</name>
</gene>
<feature type="transmembrane region" description="Helical" evidence="2">
    <location>
        <begin position="31"/>
        <end position="52"/>
    </location>
</feature>
<dbReference type="HOGENOM" id="CLU_010112_0_1_1"/>
<evidence type="ECO:0000256" key="1">
    <source>
        <dbReference type="SAM" id="MobiDB-lite"/>
    </source>
</evidence>
<feature type="region of interest" description="Disordered" evidence="1">
    <location>
        <begin position="1"/>
        <end position="21"/>
    </location>
</feature>
<keyword evidence="2" id="KW-0472">Membrane</keyword>
<feature type="transmembrane region" description="Helical" evidence="2">
    <location>
        <begin position="504"/>
        <end position="528"/>
    </location>
</feature>
<feature type="domain" description="DUF6536" evidence="3">
    <location>
        <begin position="27"/>
        <end position="182"/>
    </location>
</feature>
<dbReference type="PANTHER" id="PTHR35395:SF1">
    <property type="entry name" value="DUF6536 DOMAIN-CONTAINING PROTEIN"/>
    <property type="match status" value="1"/>
</dbReference>
<keyword evidence="2" id="KW-0812">Transmembrane</keyword>
<dbReference type="InterPro" id="IPR046623">
    <property type="entry name" value="DUF6536"/>
</dbReference>
<feature type="transmembrane region" description="Helical" evidence="2">
    <location>
        <begin position="384"/>
        <end position="403"/>
    </location>
</feature>
<evidence type="ECO:0000259" key="3">
    <source>
        <dbReference type="Pfam" id="PF20163"/>
    </source>
</evidence>
<dbReference type="RefSeq" id="XP_016640220.1">
    <property type="nucleotide sequence ID" value="XM_016789957.1"/>
</dbReference>
<organism evidence="4 5">
    <name type="scientific">Pseudallescheria apiosperma</name>
    <name type="common">Scedosporium apiospermum</name>
    <dbReference type="NCBI Taxonomy" id="563466"/>
    <lineage>
        <taxon>Eukaryota</taxon>
        <taxon>Fungi</taxon>
        <taxon>Dikarya</taxon>
        <taxon>Ascomycota</taxon>
        <taxon>Pezizomycotina</taxon>
        <taxon>Sordariomycetes</taxon>
        <taxon>Hypocreomycetidae</taxon>
        <taxon>Microascales</taxon>
        <taxon>Microascaceae</taxon>
        <taxon>Scedosporium</taxon>
    </lineage>
</organism>